<dbReference type="SMART" id="SM00479">
    <property type="entry name" value="EXOIII"/>
    <property type="match status" value="1"/>
</dbReference>
<dbReference type="OrthoDB" id="8191639at2759"/>
<dbReference type="AlphaFoldDB" id="A0A9P1N0M6"/>
<dbReference type="InterPro" id="IPR047021">
    <property type="entry name" value="REXO1/3/4-like"/>
</dbReference>
<evidence type="ECO:0000259" key="9">
    <source>
        <dbReference type="SMART" id="SM00479"/>
    </source>
</evidence>
<comment type="similarity">
    <text evidence="2">Belongs to the REXO4 family.</text>
</comment>
<comment type="caution">
    <text evidence="10">The sequence shown here is derived from an EMBL/GenBank/DDBJ whole genome shotgun (WGS) entry which is preliminary data.</text>
</comment>
<dbReference type="CDD" id="cd06144">
    <property type="entry name" value="REX4_like"/>
    <property type="match status" value="1"/>
</dbReference>
<dbReference type="InterPro" id="IPR012337">
    <property type="entry name" value="RNaseH-like_sf"/>
</dbReference>
<evidence type="ECO:0000313" key="10">
    <source>
        <dbReference type="EMBL" id="CAI5443336.1"/>
    </source>
</evidence>
<dbReference type="Gene3D" id="3.30.420.10">
    <property type="entry name" value="Ribonuclease H-like superfamily/Ribonuclease H"/>
    <property type="match status" value="1"/>
</dbReference>
<evidence type="ECO:0000256" key="4">
    <source>
        <dbReference type="ARBA" id="ARBA00022722"/>
    </source>
</evidence>
<dbReference type="Pfam" id="PF00929">
    <property type="entry name" value="RNase_T"/>
    <property type="match status" value="1"/>
</dbReference>
<evidence type="ECO:0000256" key="1">
    <source>
        <dbReference type="ARBA" id="ARBA00004123"/>
    </source>
</evidence>
<protein>
    <recommendedName>
        <fullName evidence="3">RNA exonuclease 4</fullName>
    </recommendedName>
</protein>
<evidence type="ECO:0000256" key="5">
    <source>
        <dbReference type="ARBA" id="ARBA00022801"/>
    </source>
</evidence>
<dbReference type="EMBL" id="CANHGI010000002">
    <property type="protein sequence ID" value="CAI5443336.1"/>
    <property type="molecule type" value="Genomic_DNA"/>
</dbReference>
<evidence type="ECO:0000256" key="6">
    <source>
        <dbReference type="ARBA" id="ARBA00022839"/>
    </source>
</evidence>
<dbReference type="InterPro" id="IPR036397">
    <property type="entry name" value="RNaseH_sf"/>
</dbReference>
<keyword evidence="6" id="KW-0269">Exonuclease</keyword>
<dbReference type="GO" id="GO:0006364">
    <property type="term" value="P:rRNA processing"/>
    <property type="evidence" value="ECO:0007669"/>
    <property type="project" value="InterPro"/>
</dbReference>
<feature type="region of interest" description="Disordered" evidence="8">
    <location>
        <begin position="26"/>
        <end position="58"/>
    </location>
</feature>
<comment type="subcellular location">
    <subcellularLocation>
        <location evidence="1">Nucleus</location>
    </subcellularLocation>
</comment>
<dbReference type="GO" id="GO:0005634">
    <property type="term" value="C:nucleus"/>
    <property type="evidence" value="ECO:0007669"/>
    <property type="project" value="UniProtKB-SubCell"/>
</dbReference>
<dbReference type="InterPro" id="IPR013520">
    <property type="entry name" value="Ribonucl_H"/>
</dbReference>
<dbReference type="Proteomes" id="UP001152747">
    <property type="component" value="Unassembled WGS sequence"/>
</dbReference>
<dbReference type="FunFam" id="3.30.420.10:FF:000007">
    <property type="entry name" value="Interferon-stimulated exonuclease gene 20"/>
    <property type="match status" value="1"/>
</dbReference>
<keyword evidence="7" id="KW-0539">Nucleus</keyword>
<feature type="compositionally biased region" description="Basic residues" evidence="8">
    <location>
        <begin position="49"/>
        <end position="58"/>
    </location>
</feature>
<accession>A0A9P1N0M6</accession>
<dbReference type="PANTHER" id="PTHR12801">
    <property type="entry name" value="RNA EXONUCLEASE REXO1 / RECO3 FAMILY MEMBER-RELATED"/>
    <property type="match status" value="1"/>
</dbReference>
<gene>
    <name evidence="10" type="ORF">CAMP_LOCUS5973</name>
</gene>
<sequence>MAAKIIDAKDISPAWKVLQMKMKEEEAAKPEKMEEDADNEGFTKVLTKNQKKQLNRKRRAQEALEEAMNSQKKSREHYDIPVLIKDDEIGEATQLMALDCEYVGGGNEGNIDILARVSIVNDKGKIVYDKYVRPTEKVTDYRTQVSGIRPEDLSKTSQKCLTFDQVQKETTKLIEGKMIVGHAIHNDFRVLKIAHGRKMTRDTAKCLVLKQRVQQNRGTPSLKKLAKEVLGIDIQQGEHCSIQDARVALRLYEAVKKQWEAEIKRFRS</sequence>
<dbReference type="PANTHER" id="PTHR12801:SF158">
    <property type="entry name" value="RNA EXONUCLEASE 4"/>
    <property type="match status" value="1"/>
</dbReference>
<keyword evidence="5" id="KW-0378">Hydrolase</keyword>
<dbReference type="GO" id="GO:0008408">
    <property type="term" value="F:3'-5' exonuclease activity"/>
    <property type="evidence" value="ECO:0007669"/>
    <property type="project" value="InterPro"/>
</dbReference>
<keyword evidence="4" id="KW-0540">Nuclease</keyword>
<keyword evidence="11" id="KW-1185">Reference proteome</keyword>
<dbReference type="GO" id="GO:0003676">
    <property type="term" value="F:nucleic acid binding"/>
    <property type="evidence" value="ECO:0007669"/>
    <property type="project" value="InterPro"/>
</dbReference>
<feature type="domain" description="Exonuclease" evidence="9">
    <location>
        <begin position="94"/>
        <end position="261"/>
    </location>
</feature>
<evidence type="ECO:0000313" key="11">
    <source>
        <dbReference type="Proteomes" id="UP001152747"/>
    </source>
</evidence>
<name>A0A9P1N0M6_9PELO</name>
<dbReference type="InterPro" id="IPR037431">
    <property type="entry name" value="REX4_DEDDh_dom"/>
</dbReference>
<dbReference type="SUPFAM" id="SSF53098">
    <property type="entry name" value="Ribonuclease H-like"/>
    <property type="match status" value="1"/>
</dbReference>
<proteinExistence type="inferred from homology"/>
<evidence type="ECO:0000256" key="2">
    <source>
        <dbReference type="ARBA" id="ARBA00010489"/>
    </source>
</evidence>
<reference evidence="10" key="1">
    <citation type="submission" date="2022-11" db="EMBL/GenBank/DDBJ databases">
        <authorList>
            <person name="Kikuchi T."/>
        </authorList>
    </citation>
    <scope>NUCLEOTIDE SEQUENCE</scope>
    <source>
        <strain evidence="10">PS1010</strain>
    </source>
</reference>
<evidence type="ECO:0000256" key="3">
    <source>
        <dbReference type="ARBA" id="ARBA00016937"/>
    </source>
</evidence>
<evidence type="ECO:0000256" key="7">
    <source>
        <dbReference type="ARBA" id="ARBA00023242"/>
    </source>
</evidence>
<evidence type="ECO:0000256" key="8">
    <source>
        <dbReference type="SAM" id="MobiDB-lite"/>
    </source>
</evidence>
<organism evidence="10 11">
    <name type="scientific">Caenorhabditis angaria</name>
    <dbReference type="NCBI Taxonomy" id="860376"/>
    <lineage>
        <taxon>Eukaryota</taxon>
        <taxon>Metazoa</taxon>
        <taxon>Ecdysozoa</taxon>
        <taxon>Nematoda</taxon>
        <taxon>Chromadorea</taxon>
        <taxon>Rhabditida</taxon>
        <taxon>Rhabditina</taxon>
        <taxon>Rhabditomorpha</taxon>
        <taxon>Rhabditoidea</taxon>
        <taxon>Rhabditidae</taxon>
        <taxon>Peloderinae</taxon>
        <taxon>Caenorhabditis</taxon>
    </lineage>
</organism>